<feature type="compositionally biased region" description="Acidic residues" evidence="1">
    <location>
        <begin position="215"/>
        <end position="229"/>
    </location>
</feature>
<feature type="region of interest" description="Disordered" evidence="1">
    <location>
        <begin position="172"/>
        <end position="229"/>
    </location>
</feature>
<accession>A0A813IR44</accession>
<dbReference type="AlphaFoldDB" id="A0A813IR44"/>
<evidence type="ECO:0000256" key="1">
    <source>
        <dbReference type="SAM" id="MobiDB-lite"/>
    </source>
</evidence>
<name>A0A813IR44_POLGL</name>
<evidence type="ECO:0000313" key="3">
    <source>
        <dbReference type="Proteomes" id="UP000626109"/>
    </source>
</evidence>
<feature type="compositionally biased region" description="Low complexity" evidence="1">
    <location>
        <begin position="14"/>
        <end position="23"/>
    </location>
</feature>
<proteinExistence type="predicted"/>
<organism evidence="2 3">
    <name type="scientific">Polarella glacialis</name>
    <name type="common">Dinoflagellate</name>
    <dbReference type="NCBI Taxonomy" id="89957"/>
    <lineage>
        <taxon>Eukaryota</taxon>
        <taxon>Sar</taxon>
        <taxon>Alveolata</taxon>
        <taxon>Dinophyceae</taxon>
        <taxon>Suessiales</taxon>
        <taxon>Suessiaceae</taxon>
        <taxon>Polarella</taxon>
    </lineage>
</organism>
<reference evidence="2" key="1">
    <citation type="submission" date="2021-02" db="EMBL/GenBank/DDBJ databases">
        <authorList>
            <person name="Dougan E. K."/>
            <person name="Rhodes N."/>
            <person name="Thang M."/>
            <person name="Chan C."/>
        </authorList>
    </citation>
    <scope>NUCLEOTIDE SEQUENCE</scope>
</reference>
<protein>
    <submittedName>
        <fullName evidence="2">Uncharacterized protein</fullName>
    </submittedName>
</protein>
<sequence>MAPVVKTLKKKAVAAKAGTASPKLSPKTSPMLSPKASPKASPAAAPAGGGNRQATGEERQAAMKKAIEVIEAGLKSESAAQAKGDPFIPKGWRADFKQVLGPYRKFVDSCSHFRVEQGDTASKYTIHLASDGGGADKLPKWEEELQKAWQTYLKMTDKTKREPDEFVAKAKSVVAKTGSKEAKEKKVEEKKKRKEDGKETAPKKKAKTATKKQEEEEDDDDDDDDEEDE</sequence>
<dbReference type="EMBL" id="CAJNNW010012117">
    <property type="protein sequence ID" value="CAE8654002.1"/>
    <property type="molecule type" value="Genomic_DNA"/>
</dbReference>
<feature type="region of interest" description="Disordered" evidence="1">
    <location>
        <begin position="11"/>
        <end position="62"/>
    </location>
</feature>
<dbReference type="Proteomes" id="UP000626109">
    <property type="component" value="Unassembled WGS sequence"/>
</dbReference>
<feature type="compositionally biased region" description="Basic and acidic residues" evidence="1">
    <location>
        <begin position="178"/>
        <end position="202"/>
    </location>
</feature>
<evidence type="ECO:0000313" key="2">
    <source>
        <dbReference type="EMBL" id="CAE8654002.1"/>
    </source>
</evidence>
<feature type="compositionally biased region" description="Low complexity" evidence="1">
    <location>
        <begin position="33"/>
        <end position="46"/>
    </location>
</feature>
<comment type="caution">
    <text evidence="2">The sequence shown here is derived from an EMBL/GenBank/DDBJ whole genome shotgun (WGS) entry which is preliminary data.</text>
</comment>
<gene>
    <name evidence="2" type="ORF">PGLA2088_LOCUS10733</name>
</gene>